<proteinExistence type="inferred from homology"/>
<dbReference type="InterPro" id="IPR006015">
    <property type="entry name" value="Universal_stress_UspA"/>
</dbReference>
<dbReference type="OrthoDB" id="9788959at2"/>
<dbReference type="SUPFAM" id="SSF52402">
    <property type="entry name" value="Adenine nucleotide alpha hydrolases-like"/>
    <property type="match status" value="2"/>
</dbReference>
<evidence type="ECO:0000313" key="3">
    <source>
        <dbReference type="EMBL" id="OBY64264.1"/>
    </source>
</evidence>
<dbReference type="EMBL" id="LSFM01000022">
    <property type="protein sequence ID" value="OBY64264.1"/>
    <property type="molecule type" value="Genomic_DNA"/>
</dbReference>
<dbReference type="InterPro" id="IPR006016">
    <property type="entry name" value="UspA"/>
</dbReference>
<reference evidence="4" key="1">
    <citation type="submission" date="2016-02" db="EMBL/GenBank/DDBJ databases">
        <authorList>
            <person name="Shin S.-K."/>
            <person name="Yi H."/>
            <person name="Kim E."/>
        </authorList>
    </citation>
    <scope>NUCLEOTIDE SEQUENCE [LARGE SCALE GENOMIC DNA]</scope>
    <source>
        <strain evidence="4">LPB0003</strain>
    </source>
</reference>
<evidence type="ECO:0000256" key="1">
    <source>
        <dbReference type="ARBA" id="ARBA00008791"/>
    </source>
</evidence>
<dbReference type="KEGG" id="pob:LPB03_04805"/>
<dbReference type="Proteomes" id="UP000092584">
    <property type="component" value="Unassembled WGS sequence"/>
</dbReference>
<dbReference type="AlphaFoldDB" id="A0A1B8TXH7"/>
<dbReference type="InterPro" id="IPR014729">
    <property type="entry name" value="Rossmann-like_a/b/a_fold"/>
</dbReference>
<organism evidence="3 4">
    <name type="scientific">Polaribacter vadi</name>
    <dbReference type="NCBI Taxonomy" id="1774273"/>
    <lineage>
        <taxon>Bacteria</taxon>
        <taxon>Pseudomonadati</taxon>
        <taxon>Bacteroidota</taxon>
        <taxon>Flavobacteriia</taxon>
        <taxon>Flavobacteriales</taxon>
        <taxon>Flavobacteriaceae</taxon>
    </lineage>
</organism>
<dbReference type="PANTHER" id="PTHR46268">
    <property type="entry name" value="STRESS RESPONSE PROTEIN NHAX"/>
    <property type="match status" value="1"/>
</dbReference>
<dbReference type="Gene3D" id="3.40.50.620">
    <property type="entry name" value="HUPs"/>
    <property type="match status" value="2"/>
</dbReference>
<dbReference type="PANTHER" id="PTHR46268:SF22">
    <property type="entry name" value="SENSOR PROTEIN KDPD-RELATED"/>
    <property type="match status" value="1"/>
</dbReference>
<name>A0A1B8TXH7_9FLAO</name>
<feature type="domain" description="UspA" evidence="2">
    <location>
        <begin position="1"/>
        <end position="146"/>
    </location>
</feature>
<dbReference type="Pfam" id="PF00582">
    <property type="entry name" value="Usp"/>
    <property type="match status" value="1"/>
</dbReference>
<comment type="similarity">
    <text evidence="1">Belongs to the universal stress protein A family.</text>
</comment>
<dbReference type="RefSeq" id="WP_065319014.1">
    <property type="nucleotide sequence ID" value="NZ_CP017477.1"/>
</dbReference>
<dbReference type="PRINTS" id="PR01438">
    <property type="entry name" value="UNVRSLSTRESS"/>
</dbReference>
<evidence type="ECO:0000313" key="4">
    <source>
        <dbReference type="Proteomes" id="UP000092584"/>
    </source>
</evidence>
<accession>A0A1B8TXH7</accession>
<sequence length="282" mass="32768">MKKIVLPTDFSETAMNAIKYAVKLFENDLCRFYILHAYQQDVYESDVLITKENLHEVTKTANENSQIHLKKALKQIKELSPNPKHNYKIMSANNILVDEVDEIVEERDIDLVVMGTHGKTNNSKLTFGSHTLQVLKYIKCPVLVIPKGYKYTVPKEIVFSTDFSMPYQQRELGFLSEIASDYQAQIDVLYVSELKKLSLREEKNKHFIEESFKNNKTSFITVDGKNIIDTIRTFVENHPTDLLVMINRRHSFLENILFQDTINKMGLSIDIPFFVLQNINRK</sequence>
<protein>
    <submittedName>
        <fullName evidence="3">Universal stress protein</fullName>
    </submittedName>
</protein>
<gene>
    <name evidence="3" type="ORF">LPB3_07690</name>
</gene>
<dbReference type="STRING" id="1774273.LPB03_04805"/>
<evidence type="ECO:0000259" key="2">
    <source>
        <dbReference type="Pfam" id="PF00582"/>
    </source>
</evidence>
<dbReference type="CDD" id="cd00293">
    <property type="entry name" value="USP-like"/>
    <property type="match status" value="1"/>
</dbReference>
<comment type="caution">
    <text evidence="3">The sequence shown here is derived from an EMBL/GenBank/DDBJ whole genome shotgun (WGS) entry which is preliminary data.</text>
</comment>
<keyword evidence="4" id="KW-1185">Reference proteome</keyword>